<evidence type="ECO:0000313" key="3">
    <source>
        <dbReference type="EMBL" id="ATJ82328.1"/>
    </source>
</evidence>
<gene>
    <name evidence="3" type="ORF">BEI_1341</name>
</gene>
<dbReference type="Proteomes" id="UP000219993">
    <property type="component" value="Chromosome"/>
</dbReference>
<name>A0A291P635_9GAMM</name>
<proteinExistence type="predicted"/>
<feature type="compositionally biased region" description="Polar residues" evidence="1">
    <location>
        <begin position="63"/>
        <end position="73"/>
    </location>
</feature>
<feature type="region of interest" description="Disordered" evidence="1">
    <location>
        <begin position="63"/>
        <end position="90"/>
    </location>
</feature>
<evidence type="ECO:0000256" key="2">
    <source>
        <dbReference type="SAM" id="SignalP"/>
    </source>
</evidence>
<evidence type="ECO:0000313" key="4">
    <source>
        <dbReference type="Proteomes" id="UP000219993"/>
    </source>
</evidence>
<organism evidence="3 4">
    <name type="scientific">Halomonas beimenensis</name>
    <dbReference type="NCBI Taxonomy" id="475662"/>
    <lineage>
        <taxon>Bacteria</taxon>
        <taxon>Pseudomonadati</taxon>
        <taxon>Pseudomonadota</taxon>
        <taxon>Gammaproteobacteria</taxon>
        <taxon>Oceanospirillales</taxon>
        <taxon>Halomonadaceae</taxon>
        <taxon>Halomonas</taxon>
    </lineage>
</organism>
<protein>
    <submittedName>
        <fullName evidence="3">Uncharacterized protein</fullName>
    </submittedName>
</protein>
<dbReference type="RefSeq" id="WP_097788790.1">
    <property type="nucleotide sequence ID" value="NZ_BAAADT010000029.1"/>
</dbReference>
<feature type="signal peptide" evidence="2">
    <location>
        <begin position="1"/>
        <end position="22"/>
    </location>
</feature>
<sequence length="90" mass="9752">MKRTILMACGLTCLMAAAAAQADSLMLERQAARLNQGGPTTSVMPLGDGVAEGSPAYWEQRSARLQQPLSPRVSQPRKYRRPVGAGNPWR</sequence>
<dbReference type="EMBL" id="CP021435">
    <property type="protein sequence ID" value="ATJ82328.1"/>
    <property type="molecule type" value="Genomic_DNA"/>
</dbReference>
<keyword evidence="2" id="KW-0732">Signal</keyword>
<feature type="chain" id="PRO_5012742103" evidence="2">
    <location>
        <begin position="23"/>
        <end position="90"/>
    </location>
</feature>
<reference evidence="3 4" key="1">
    <citation type="journal article" date="2017" name="Sci. Rep.">
        <title>Revealing the Saline Adaptation Strategies of the Halophilic Bacterium Halomonas beimenensis through High-throughput Omics and Transposon Mutagenesis Approaches.</title>
        <authorList>
            <person name="Chen Y.H."/>
            <person name="Lin S.S."/>
            <person name="Shyu Y.T."/>
        </authorList>
    </citation>
    <scope>NUCLEOTIDE SEQUENCE [LARGE SCALE GENOMIC DNA]</scope>
    <source>
        <strain evidence="3 4">NTU-111</strain>
    </source>
</reference>
<dbReference type="KEGG" id="hbe:BEI_1341"/>
<evidence type="ECO:0000256" key="1">
    <source>
        <dbReference type="SAM" id="MobiDB-lite"/>
    </source>
</evidence>
<keyword evidence="4" id="KW-1185">Reference proteome</keyword>
<accession>A0A291P635</accession>
<dbReference type="AlphaFoldDB" id="A0A291P635"/>